<evidence type="ECO:0000313" key="1">
    <source>
        <dbReference type="EMBL" id="KAJ2991022.1"/>
    </source>
</evidence>
<accession>A0ACC1PHL9</accession>
<comment type="caution">
    <text evidence="1">The sequence shown here is derived from an EMBL/GenBank/DDBJ whole genome shotgun (WGS) entry which is preliminary data.</text>
</comment>
<evidence type="ECO:0000313" key="2">
    <source>
        <dbReference type="Proteomes" id="UP001143856"/>
    </source>
</evidence>
<sequence length="494" mass="53592">MSFDVDLWPTGDGMIYIVANTTVGQHAVENLPFSVVKPFFGSPPPGWSVNNVTTSWSYGYSQQITISPRVSNPISLNYSIVVMNESIFSLPDGRAYANSVGVLGLGPPVVNSPNKGNPIDGDPTLLEQLKSFGKISSFSFGMHMGSAQHNQPGSLVLGGYEQNRVLGDIGLFDIDDGGVSHIFLLDVFLDTQVGSSPFNTSKTVSVYKGINDNTYAANLTKLLGGTRGSVLVALDPSVAYIYLPPGTCEAASQYLPVTWDRSTGLYLWNQNDPKYASIIKSPAYLGFIFADRNGSNITIKVPFQLLNLTLSSPLVDSPTPYFPCKTVSDQMSTTHWPLGRAFLQAAFYGVNYEKQITFIAQSPGPDMGTSAVKTIRPNDTTILSDSISLFEKSWLTYWTTLIPTTGLIPPSPDSERGLSTADTAGVAVGSIFGGLLIIGSALWFFWRRTRQTRYIQPPSRQNSDRYASISGVPIELDASQDAMDISDPLPHECE</sequence>
<organism evidence="1 2">
    <name type="scientific">Xylaria curta</name>
    <dbReference type="NCBI Taxonomy" id="42375"/>
    <lineage>
        <taxon>Eukaryota</taxon>
        <taxon>Fungi</taxon>
        <taxon>Dikarya</taxon>
        <taxon>Ascomycota</taxon>
        <taxon>Pezizomycotina</taxon>
        <taxon>Sordariomycetes</taxon>
        <taxon>Xylariomycetidae</taxon>
        <taxon>Xylariales</taxon>
        <taxon>Xylariaceae</taxon>
        <taxon>Xylaria</taxon>
    </lineage>
</organism>
<dbReference type="EMBL" id="JAPDGR010000361">
    <property type="protein sequence ID" value="KAJ2991022.1"/>
    <property type="molecule type" value="Genomic_DNA"/>
</dbReference>
<reference evidence="1" key="1">
    <citation type="submission" date="2022-10" db="EMBL/GenBank/DDBJ databases">
        <title>Genome Sequence of Xylaria curta.</title>
        <authorList>
            <person name="Buettner E."/>
        </authorList>
    </citation>
    <scope>NUCLEOTIDE SEQUENCE</scope>
    <source>
        <strain evidence="1">Babe10</strain>
    </source>
</reference>
<protein>
    <submittedName>
        <fullName evidence="1">Uncharacterized protein</fullName>
    </submittedName>
</protein>
<proteinExistence type="predicted"/>
<keyword evidence="2" id="KW-1185">Reference proteome</keyword>
<name>A0ACC1PHL9_9PEZI</name>
<dbReference type="Proteomes" id="UP001143856">
    <property type="component" value="Unassembled WGS sequence"/>
</dbReference>
<gene>
    <name evidence="1" type="ORF">NUW58_g2677</name>
</gene>